<protein>
    <submittedName>
        <fullName evidence="1">Uncharacterized protein</fullName>
    </submittedName>
</protein>
<organism evidence="1 2">
    <name type="scientific">Nocardia vinacea</name>
    <dbReference type="NCBI Taxonomy" id="96468"/>
    <lineage>
        <taxon>Bacteria</taxon>
        <taxon>Bacillati</taxon>
        <taxon>Actinomycetota</taxon>
        <taxon>Actinomycetes</taxon>
        <taxon>Mycobacteriales</taxon>
        <taxon>Nocardiaceae</taxon>
        <taxon>Nocardia</taxon>
    </lineage>
</organism>
<evidence type="ECO:0000313" key="1">
    <source>
        <dbReference type="EMBL" id="WUV48032.1"/>
    </source>
</evidence>
<name>A0ABZ1YXL6_9NOCA</name>
<keyword evidence="2" id="KW-1185">Reference proteome</keyword>
<sequence>MTRLYRERLREQAQLLRRFTILERLSGAEGGRLERTLVFDQANIARDLRAHRRPGLECGGAAVADAPGVHVMGLCKCHTPAYLLGMVRKDVALVTATVGALTDDLRRVHPGDRFVAIFESPLPGRCGAQWAHSLGPHVIAMTDIRRRRWHALRVSGVQRRHGQSLGAALDDGVHFACPGAGRGGAQVSDHEARASLQPDERMLREFGAYLTDRRD</sequence>
<proteinExistence type="predicted"/>
<accession>A0ABZ1YXL6</accession>
<gene>
    <name evidence="1" type="ORF">OG563_07440</name>
</gene>
<dbReference type="EMBL" id="CP109441">
    <property type="protein sequence ID" value="WUV48032.1"/>
    <property type="molecule type" value="Genomic_DNA"/>
</dbReference>
<evidence type="ECO:0000313" key="2">
    <source>
        <dbReference type="Proteomes" id="UP001432062"/>
    </source>
</evidence>
<dbReference type="RefSeq" id="WP_329412331.1">
    <property type="nucleotide sequence ID" value="NZ_CP109441.1"/>
</dbReference>
<reference evidence="1" key="1">
    <citation type="submission" date="2022-10" db="EMBL/GenBank/DDBJ databases">
        <title>The complete genomes of actinobacterial strains from the NBC collection.</title>
        <authorList>
            <person name="Joergensen T.S."/>
            <person name="Alvarez Arevalo M."/>
            <person name="Sterndorff E.B."/>
            <person name="Faurdal D."/>
            <person name="Vuksanovic O."/>
            <person name="Mourched A.-S."/>
            <person name="Charusanti P."/>
            <person name="Shaw S."/>
            <person name="Blin K."/>
            <person name="Weber T."/>
        </authorList>
    </citation>
    <scope>NUCLEOTIDE SEQUENCE</scope>
    <source>
        <strain evidence="1">NBC_01482</strain>
    </source>
</reference>
<dbReference type="Proteomes" id="UP001432062">
    <property type="component" value="Chromosome"/>
</dbReference>